<protein>
    <submittedName>
        <fullName evidence="1">Uncharacterized protein</fullName>
    </submittedName>
</protein>
<dbReference type="Proteomes" id="UP001186974">
    <property type="component" value="Unassembled WGS sequence"/>
</dbReference>
<evidence type="ECO:0000313" key="2">
    <source>
        <dbReference type="Proteomes" id="UP001186974"/>
    </source>
</evidence>
<comment type="caution">
    <text evidence="1">The sequence shown here is derived from an EMBL/GenBank/DDBJ whole genome shotgun (WGS) entry which is preliminary data.</text>
</comment>
<keyword evidence="2" id="KW-1185">Reference proteome</keyword>
<gene>
    <name evidence="1" type="ORF">LTS18_009316</name>
</gene>
<sequence length="222" mass="23527">MANRPDGPGRDASATTLGTLGTMRAPTIPRRSSKRTPSQDFDVVPMPEPRLSPVPPSPTRSPSRQQQHLQPTLGHSPNTLGASRLPFGGEPSPDPSPLPSVGDGSRTSSLYDGTHRVDLDDDDEEFDNVGAVIDADAPRQSHTYAHNRQLSAPQAVGGAERPVSTGQVGRHIAGESIHPGVWADDRNKYLGHSAELVGDRGRRSSRGENSGEDSGAGANWPL</sequence>
<proteinExistence type="predicted"/>
<reference evidence="1" key="1">
    <citation type="submission" date="2024-09" db="EMBL/GenBank/DDBJ databases">
        <title>Black Yeasts Isolated from many extreme environments.</title>
        <authorList>
            <person name="Coleine C."/>
            <person name="Stajich J.E."/>
            <person name="Selbmann L."/>
        </authorList>
    </citation>
    <scope>NUCLEOTIDE SEQUENCE</scope>
    <source>
        <strain evidence="1">CCFEE 5737</strain>
    </source>
</reference>
<evidence type="ECO:0000313" key="1">
    <source>
        <dbReference type="EMBL" id="KAK3077787.1"/>
    </source>
</evidence>
<organism evidence="1 2">
    <name type="scientific">Coniosporium uncinatum</name>
    <dbReference type="NCBI Taxonomy" id="93489"/>
    <lineage>
        <taxon>Eukaryota</taxon>
        <taxon>Fungi</taxon>
        <taxon>Dikarya</taxon>
        <taxon>Ascomycota</taxon>
        <taxon>Pezizomycotina</taxon>
        <taxon>Dothideomycetes</taxon>
        <taxon>Dothideomycetes incertae sedis</taxon>
        <taxon>Coniosporium</taxon>
    </lineage>
</organism>
<accession>A0ACC3DMG6</accession>
<dbReference type="EMBL" id="JAWDJW010002505">
    <property type="protein sequence ID" value="KAK3077787.1"/>
    <property type="molecule type" value="Genomic_DNA"/>
</dbReference>
<name>A0ACC3DMG6_9PEZI</name>